<feature type="domain" description="Cyanobactin oxidase ThcOx second" evidence="3">
    <location>
        <begin position="136"/>
        <end position="249"/>
    </location>
</feature>
<evidence type="ECO:0000256" key="1">
    <source>
        <dbReference type="SAM" id="MobiDB-lite"/>
    </source>
</evidence>
<dbReference type="InterPro" id="IPR052544">
    <property type="entry name" value="Bacteriocin_Proc_Enz"/>
</dbReference>
<dbReference type="Proteomes" id="UP001500751">
    <property type="component" value="Unassembled WGS sequence"/>
</dbReference>
<evidence type="ECO:0000313" key="4">
    <source>
        <dbReference type="EMBL" id="GAA2055129.1"/>
    </source>
</evidence>
<organism evidence="4 5">
    <name type="scientific">Catenulispora yoronensis</name>
    <dbReference type="NCBI Taxonomy" id="450799"/>
    <lineage>
        <taxon>Bacteria</taxon>
        <taxon>Bacillati</taxon>
        <taxon>Actinomycetota</taxon>
        <taxon>Actinomycetes</taxon>
        <taxon>Catenulisporales</taxon>
        <taxon>Catenulisporaceae</taxon>
        <taxon>Catenulispora</taxon>
    </lineage>
</organism>
<dbReference type="NCBIfam" id="TIGR03605">
    <property type="entry name" value="antibiot_sagB"/>
    <property type="match status" value="1"/>
</dbReference>
<dbReference type="InterPro" id="IPR054488">
    <property type="entry name" value="ThcOx_dom2"/>
</dbReference>
<dbReference type="RefSeq" id="WP_344670416.1">
    <property type="nucleotide sequence ID" value="NZ_BAAAQN010000060.1"/>
</dbReference>
<dbReference type="CDD" id="cd02142">
    <property type="entry name" value="McbC_SagB-like_oxidoreductase"/>
    <property type="match status" value="1"/>
</dbReference>
<feature type="region of interest" description="Disordered" evidence="1">
    <location>
        <begin position="496"/>
        <end position="521"/>
    </location>
</feature>
<evidence type="ECO:0000259" key="2">
    <source>
        <dbReference type="Pfam" id="PF00881"/>
    </source>
</evidence>
<keyword evidence="5" id="KW-1185">Reference proteome</keyword>
<dbReference type="PANTHER" id="PTHR43745">
    <property type="entry name" value="NITROREDUCTASE MJ1384-RELATED"/>
    <property type="match status" value="1"/>
</dbReference>
<dbReference type="PANTHER" id="PTHR43745:SF2">
    <property type="entry name" value="NITROREDUCTASE MJ1384-RELATED"/>
    <property type="match status" value="1"/>
</dbReference>
<dbReference type="InterPro" id="IPR000415">
    <property type="entry name" value="Nitroreductase-like"/>
</dbReference>
<comment type="caution">
    <text evidence="4">The sequence shown here is derived from an EMBL/GenBank/DDBJ whole genome shotgun (WGS) entry which is preliminary data.</text>
</comment>
<name>A0ABP5GT91_9ACTN</name>
<sequence length="521" mass="56088">MAADAPSPSVPPPGGAVRQLWSLRPDVLVETADRTLTLVSRWGETVIRAPGPLLRDSLTRMQLGPIWLDNVLDVERRPQAQVLAERAAMMLALGRLEHLVVRSLAAEGGGRILLSVEPVARAARFRPQPVEDGLPVRLSRFTTLRTVGGLLTAESPLALHRVLMHQPEAAMLVAALAGARTPQALETLVGGPPELVRTALSYLLAAGIAVRGRPGLPNPVFEEDQDAALRMWSANDLAFHAGTTLGRNDGDFGATYPLGPGPNPEPAVKPRARTGRIPLYRPELKEVQAADAPFTAVLEARRSHRRFDPVAPTLRELGELLYRALRIRAQNAVGGDPDAGHIQDRPYPAGGAVHELEFYLTIGECDGLRPGVYAYDALRHELVPVASQPQDRCDLLAQAQVAAELEGCPPMLITVTARFGRVFWKYSSIGYRLVMQDTGVVLQTLYLVATAMGLGVCALGAVDIDRTARVLGLDWRVESGVGAMVLGRPRGAVPGSVPAGADPADAQWPRWPDGVREHGTR</sequence>
<proteinExistence type="predicted"/>
<reference evidence="5" key="1">
    <citation type="journal article" date="2019" name="Int. J. Syst. Evol. Microbiol.">
        <title>The Global Catalogue of Microorganisms (GCM) 10K type strain sequencing project: providing services to taxonomists for standard genome sequencing and annotation.</title>
        <authorList>
            <consortium name="The Broad Institute Genomics Platform"/>
            <consortium name="The Broad Institute Genome Sequencing Center for Infectious Disease"/>
            <person name="Wu L."/>
            <person name="Ma J."/>
        </authorList>
    </citation>
    <scope>NUCLEOTIDE SEQUENCE [LARGE SCALE GENOMIC DNA]</scope>
    <source>
        <strain evidence="5">JCM 16014</strain>
    </source>
</reference>
<dbReference type="SUPFAM" id="SSF55469">
    <property type="entry name" value="FMN-dependent nitroreductase-like"/>
    <property type="match status" value="1"/>
</dbReference>
<dbReference type="InterPro" id="IPR029479">
    <property type="entry name" value="Nitroreductase"/>
</dbReference>
<dbReference type="Gene3D" id="3.40.109.10">
    <property type="entry name" value="NADH Oxidase"/>
    <property type="match status" value="1"/>
</dbReference>
<dbReference type="InterPro" id="IPR020051">
    <property type="entry name" value="SagB-type_dehydrogenase"/>
</dbReference>
<dbReference type="Pfam" id="PF00881">
    <property type="entry name" value="Nitroreductase"/>
    <property type="match status" value="1"/>
</dbReference>
<gene>
    <name evidence="4" type="ORF">GCM10009839_74550</name>
</gene>
<evidence type="ECO:0000259" key="3">
    <source>
        <dbReference type="Pfam" id="PF22767"/>
    </source>
</evidence>
<dbReference type="EMBL" id="BAAAQN010000060">
    <property type="protein sequence ID" value="GAA2055129.1"/>
    <property type="molecule type" value="Genomic_DNA"/>
</dbReference>
<protein>
    <submittedName>
        <fullName evidence="4">SagB family peptide dehydrogenase</fullName>
    </submittedName>
</protein>
<dbReference type="Pfam" id="PF22767">
    <property type="entry name" value="ThcOx"/>
    <property type="match status" value="1"/>
</dbReference>
<evidence type="ECO:0000313" key="5">
    <source>
        <dbReference type="Proteomes" id="UP001500751"/>
    </source>
</evidence>
<feature type="domain" description="Nitroreductase" evidence="2">
    <location>
        <begin position="299"/>
        <end position="487"/>
    </location>
</feature>
<accession>A0ABP5GT91</accession>